<feature type="signal peptide" evidence="1">
    <location>
        <begin position="1"/>
        <end position="24"/>
    </location>
</feature>
<proteinExistence type="predicted"/>
<evidence type="ECO:0000256" key="1">
    <source>
        <dbReference type="SAM" id="SignalP"/>
    </source>
</evidence>
<protein>
    <submittedName>
        <fullName evidence="2">TolB-like 6-blade propeller-like</fullName>
    </submittedName>
</protein>
<accession>A0A1T5FTF8</accession>
<keyword evidence="1" id="KW-0732">Signal</keyword>
<evidence type="ECO:0000313" key="2">
    <source>
        <dbReference type="EMBL" id="SKB99459.1"/>
    </source>
</evidence>
<dbReference type="AlphaFoldDB" id="A0A1T5FTF8"/>
<organism evidence="2 3">
    <name type="scientific">Parapedobacter luteus</name>
    <dbReference type="NCBI Taxonomy" id="623280"/>
    <lineage>
        <taxon>Bacteria</taxon>
        <taxon>Pseudomonadati</taxon>
        <taxon>Bacteroidota</taxon>
        <taxon>Sphingobacteriia</taxon>
        <taxon>Sphingobacteriales</taxon>
        <taxon>Sphingobacteriaceae</taxon>
        <taxon>Parapedobacter</taxon>
    </lineage>
</organism>
<keyword evidence="3" id="KW-1185">Reference proteome</keyword>
<dbReference type="STRING" id="623280.SAMN05660226_04181"/>
<evidence type="ECO:0000313" key="3">
    <source>
        <dbReference type="Proteomes" id="UP000190541"/>
    </source>
</evidence>
<dbReference type="Pfam" id="PF15869">
    <property type="entry name" value="TolB_like"/>
    <property type="match status" value="1"/>
</dbReference>
<dbReference type="EMBL" id="FUYS01000023">
    <property type="protein sequence ID" value="SKB99459.1"/>
    <property type="molecule type" value="Genomic_DNA"/>
</dbReference>
<gene>
    <name evidence="2" type="ORF">SAMN05660226_04181</name>
</gene>
<dbReference type="Proteomes" id="UP000190541">
    <property type="component" value="Unassembled WGS sequence"/>
</dbReference>
<feature type="chain" id="PRO_5011984431" evidence="1">
    <location>
        <begin position="25"/>
        <end position="356"/>
    </location>
</feature>
<name>A0A1T5FTF8_9SPHI</name>
<reference evidence="2 3" key="1">
    <citation type="submission" date="2017-02" db="EMBL/GenBank/DDBJ databases">
        <authorList>
            <person name="Peterson S.W."/>
        </authorList>
    </citation>
    <scope>NUCLEOTIDE SEQUENCE [LARGE SCALE GENOMIC DNA]</scope>
    <source>
        <strain evidence="2 3">DSM 22899</strain>
    </source>
</reference>
<sequence length="356" mass="40370">MTKIYVLALLLLILSRSCINTTTALEESPLQDFEAVPEIKLNSIKITLEHDSVLYDPRTINVFDSIAVFYDISGVAGFSMVNLLNGKLITRFAHIGDDENYDINTLSLSPIKGSTKEFSIYEGAPPYRVFKYNIDSLINSKTYSPELVCQLPKEVVFETPLVESDSVILGNITFTKLDNKFFGIYNLRQKTVTTGIDVPKFSSRRYKQYYQDENISWVKAVLGSNIGIRPNGREIASFSKRGGLFQIISIENHKPKVLTEKLYYMPEFVINEISENITKSMYTKNNKYGYNNITVTEDRIYALYNGKLTNTPGVESLSSNLVLVYDWAGKPINKILLDDEYYQIAIDPQQLSTSPN</sequence>